<evidence type="ECO:0000259" key="1">
    <source>
        <dbReference type="PROSITE" id="PS51186"/>
    </source>
</evidence>
<accession>A0A833HNE7</accession>
<proteinExistence type="predicted"/>
<organism evidence="2 3">
    <name type="scientific">Alkaliphilus serpentinus</name>
    <dbReference type="NCBI Taxonomy" id="1482731"/>
    <lineage>
        <taxon>Bacteria</taxon>
        <taxon>Bacillati</taxon>
        <taxon>Bacillota</taxon>
        <taxon>Clostridia</taxon>
        <taxon>Peptostreptococcales</taxon>
        <taxon>Natronincolaceae</taxon>
        <taxon>Alkaliphilus</taxon>
    </lineage>
</organism>
<dbReference type="CDD" id="cd04301">
    <property type="entry name" value="NAT_SF"/>
    <property type="match status" value="1"/>
</dbReference>
<reference evidence="2 3" key="1">
    <citation type="submission" date="2019-10" db="EMBL/GenBank/DDBJ databases">
        <title>Alkaliphilus serpentinus sp. nov. and Alkaliphilus pronyensis sp. nov., two novel anaerobic alkaliphilic species isolated from the serpentinized-hosted hydrothermal field of the Prony Bay (New Caledonia).</title>
        <authorList>
            <person name="Postec A."/>
        </authorList>
    </citation>
    <scope>NUCLEOTIDE SEQUENCE [LARGE SCALE GENOMIC DNA]</scope>
    <source>
        <strain evidence="2 3">LacT</strain>
    </source>
</reference>
<keyword evidence="3" id="KW-1185">Reference proteome</keyword>
<dbReference type="InterPro" id="IPR000182">
    <property type="entry name" value="GNAT_dom"/>
</dbReference>
<sequence>MYLEKGDLIMRSATLSDTKILANWWNDGKVMAHAGFPNGIGISEETILKNLKPEQNPLFILEINGKPVGEMSYRDIEENVAEIGIKICDFSVQTKGYGTQFLKMLISYLFEQRGYERIILDTNLKNKRAQHVYEKIGFRKIRVNIDSWENQLGEVQSSVDYEITKEEFNSR</sequence>
<dbReference type="Pfam" id="PF13302">
    <property type="entry name" value="Acetyltransf_3"/>
    <property type="match status" value="1"/>
</dbReference>
<dbReference type="AlphaFoldDB" id="A0A833HNE7"/>
<dbReference type="Proteomes" id="UP000465601">
    <property type="component" value="Unassembled WGS sequence"/>
</dbReference>
<protein>
    <submittedName>
        <fullName evidence="2">GNAT family N-acetyltransferase</fullName>
    </submittedName>
</protein>
<dbReference type="GO" id="GO:0016747">
    <property type="term" value="F:acyltransferase activity, transferring groups other than amino-acyl groups"/>
    <property type="evidence" value="ECO:0007669"/>
    <property type="project" value="InterPro"/>
</dbReference>
<dbReference type="RefSeq" id="WP_151866063.1">
    <property type="nucleotide sequence ID" value="NZ_WBZB01000032.1"/>
</dbReference>
<gene>
    <name evidence="2" type="ORF">F8153_09190</name>
</gene>
<feature type="domain" description="N-acetyltransferase" evidence="1">
    <location>
        <begin position="8"/>
        <end position="166"/>
    </location>
</feature>
<dbReference type="Gene3D" id="3.40.630.30">
    <property type="match status" value="1"/>
</dbReference>
<name>A0A833HNE7_9FIRM</name>
<comment type="caution">
    <text evidence="2">The sequence shown here is derived from an EMBL/GenBank/DDBJ whole genome shotgun (WGS) entry which is preliminary data.</text>
</comment>
<dbReference type="PROSITE" id="PS51186">
    <property type="entry name" value="GNAT"/>
    <property type="match status" value="1"/>
</dbReference>
<dbReference type="SUPFAM" id="SSF55729">
    <property type="entry name" value="Acyl-CoA N-acyltransferases (Nat)"/>
    <property type="match status" value="1"/>
</dbReference>
<dbReference type="EMBL" id="WBZB01000032">
    <property type="protein sequence ID" value="KAB3529398.1"/>
    <property type="molecule type" value="Genomic_DNA"/>
</dbReference>
<dbReference type="OrthoDB" id="9795206at2"/>
<dbReference type="PANTHER" id="PTHR43415:SF3">
    <property type="entry name" value="GNAT-FAMILY ACETYLTRANSFERASE"/>
    <property type="match status" value="1"/>
</dbReference>
<evidence type="ECO:0000313" key="3">
    <source>
        <dbReference type="Proteomes" id="UP000465601"/>
    </source>
</evidence>
<evidence type="ECO:0000313" key="2">
    <source>
        <dbReference type="EMBL" id="KAB3529398.1"/>
    </source>
</evidence>
<dbReference type="PANTHER" id="PTHR43415">
    <property type="entry name" value="SPERMIDINE N(1)-ACETYLTRANSFERASE"/>
    <property type="match status" value="1"/>
</dbReference>
<keyword evidence="2" id="KW-0808">Transferase</keyword>
<dbReference type="InterPro" id="IPR016181">
    <property type="entry name" value="Acyl_CoA_acyltransferase"/>
</dbReference>